<dbReference type="VEuPathDB" id="PlasmoDB:PVP01_0219600"/>
<evidence type="ECO:0008006" key="4">
    <source>
        <dbReference type="Google" id="ProtNLM"/>
    </source>
</evidence>
<accession>A0A1G4E3A9</accession>
<evidence type="ECO:0000313" key="2">
    <source>
        <dbReference type="EMBL" id="SCA59536.1"/>
    </source>
</evidence>
<proteinExistence type="predicted"/>
<sequence>MPDEMEFTLDKIKDKHSFMVNSKFYKIYDVFCTPCENFDGDFYQSCYNGTLGETEDSLDVTKILKDLYSNLYRIYDSITGTNNTYFENISSEDEKMCCVSLKYWLYDQIITKGLKERDIDAIFTGWETSLRGKIPKGSTDLCIFHKLKKDEINMIKNIYALYTIFYNSTSISNTCHNYKCEYIDYFGKGLDDFINSIKKCSSDSSNNEYCNEFNEFLELCKKNNEYAGISIYDENTKREAETARKYFLFSEKYKNEQLYIYINDTELLNFVKTSDFLSNKNSTIAATSVVGSTIGLSSIFYYLYKFTPFGSTLRKGKGKNIVNIDEGARDILIYTSNTEQTPFQSRKYNVAYHTLSDT</sequence>
<reference evidence="2 3" key="1">
    <citation type="submission" date="2016-07" db="EMBL/GenBank/DDBJ databases">
        <authorList>
            <consortium name="Pathogen Informatics"/>
        </authorList>
    </citation>
    <scope>NUCLEOTIDE SEQUENCE [LARGE SCALE GENOMIC DNA]</scope>
</reference>
<feature type="transmembrane region" description="Helical" evidence="1">
    <location>
        <begin position="284"/>
        <end position="304"/>
    </location>
</feature>
<gene>
    <name evidence="2" type="ORF">PVT01_000007500</name>
</gene>
<evidence type="ECO:0000313" key="3">
    <source>
        <dbReference type="Proteomes" id="UP000196402"/>
    </source>
</evidence>
<keyword evidence="1" id="KW-0812">Transmembrane</keyword>
<keyword evidence="1" id="KW-0472">Membrane</keyword>
<dbReference type="Proteomes" id="UP000196402">
    <property type="component" value="Unassembled WGS sequence"/>
</dbReference>
<dbReference type="EMBL" id="FLYH01000008">
    <property type="protein sequence ID" value="SCA59536.1"/>
    <property type="molecule type" value="Genomic_DNA"/>
</dbReference>
<organism evidence="2 3">
    <name type="scientific">Plasmodium vivax</name>
    <name type="common">malaria parasite P. vivax</name>
    <dbReference type="NCBI Taxonomy" id="5855"/>
    <lineage>
        <taxon>Eukaryota</taxon>
        <taxon>Sar</taxon>
        <taxon>Alveolata</taxon>
        <taxon>Apicomplexa</taxon>
        <taxon>Aconoidasida</taxon>
        <taxon>Haemosporida</taxon>
        <taxon>Plasmodiidae</taxon>
        <taxon>Plasmodium</taxon>
        <taxon>Plasmodium (Plasmodium)</taxon>
    </lineage>
</organism>
<keyword evidence="1" id="KW-1133">Transmembrane helix</keyword>
<evidence type="ECO:0000256" key="1">
    <source>
        <dbReference type="SAM" id="Phobius"/>
    </source>
</evidence>
<dbReference type="VEuPathDB" id="PlasmoDB:PVW1_070046300"/>
<dbReference type="VEuPathDB" id="PlasmoDB:PVPAM_000038100"/>
<name>A0A1G4E3A9_PLAVI</name>
<dbReference type="VEuPathDB" id="PlasmoDB:PVX_033190"/>
<dbReference type="AlphaFoldDB" id="A0A1G4E3A9"/>
<protein>
    <recommendedName>
        <fullName evidence="4">VIR protein</fullName>
    </recommendedName>
</protein>